<accession>A0A381UTY0</accession>
<dbReference type="PANTHER" id="PTHR48077">
    <property type="entry name" value="TRYPTOPHAN SYNTHASE-RELATED"/>
    <property type="match status" value="1"/>
</dbReference>
<comment type="cofactor">
    <cofactor evidence="1">
        <name>pyridoxal 5'-phosphate</name>
        <dbReference type="ChEBI" id="CHEBI:597326"/>
    </cofactor>
</comment>
<evidence type="ECO:0000256" key="6">
    <source>
        <dbReference type="ARBA" id="ARBA00022898"/>
    </source>
</evidence>
<proteinExistence type="inferred from homology"/>
<evidence type="ECO:0000256" key="3">
    <source>
        <dbReference type="ARBA" id="ARBA00012043"/>
    </source>
</evidence>
<dbReference type="SUPFAM" id="SSF53686">
    <property type="entry name" value="Tryptophan synthase beta subunit-like PLP-dependent enzymes"/>
    <property type="match status" value="1"/>
</dbReference>
<evidence type="ECO:0000256" key="2">
    <source>
        <dbReference type="ARBA" id="ARBA00004733"/>
    </source>
</evidence>
<dbReference type="InterPro" id="IPR006653">
    <property type="entry name" value="Trp_synth_b_CS"/>
</dbReference>
<evidence type="ECO:0000256" key="1">
    <source>
        <dbReference type="ARBA" id="ARBA00001933"/>
    </source>
</evidence>
<reference evidence="11" key="1">
    <citation type="submission" date="2018-05" db="EMBL/GenBank/DDBJ databases">
        <authorList>
            <person name="Lanie J.A."/>
            <person name="Ng W.-L."/>
            <person name="Kazmierczak K.M."/>
            <person name="Andrzejewski T.M."/>
            <person name="Davidsen T.M."/>
            <person name="Wayne K.J."/>
            <person name="Tettelin H."/>
            <person name="Glass J.I."/>
            <person name="Rusch D."/>
            <person name="Podicherti R."/>
            <person name="Tsui H.-C.T."/>
            <person name="Winkler M.E."/>
        </authorList>
    </citation>
    <scope>NUCLEOTIDE SEQUENCE</scope>
</reference>
<evidence type="ECO:0000256" key="5">
    <source>
        <dbReference type="ARBA" id="ARBA00022822"/>
    </source>
</evidence>
<dbReference type="GO" id="GO:0005737">
    <property type="term" value="C:cytoplasm"/>
    <property type="evidence" value="ECO:0007669"/>
    <property type="project" value="TreeGrafter"/>
</dbReference>
<sequence length="402" mass="43600">MKTNSKKYPDEYGRFGKFGGRYIPETLVSALDELKSAYKKMEMDDSFQLELAQLNQTFTGRPTPLYYASNLTRKCGGARIFLKREDLAHTGAHKINNALGQALLATRMGKKRIIAETGAGQHGVASATACAMMGLECIVYMGKDDIERQSLNVFRMKLLNAEVRSVDIGSKTLKDAINEAIRDWVTNVGTTYYLLGSAVGPHPYPQIVRDFQSVIGKESRTQIMDSIGRLPDHVIACVGGGSNSIGIFHPFIGDEGVALVGVEAGGIDGKRNAATLVKGRPGILHGAFSYLLQDSDGQVIETHSISAGLDYPGVGPEHSFLKDSGRASYVAVTDGQALKAFKMLCELEGIIPALESSHAVYHAMELASSLKSDEIVLVCLSGRGDKDIDIVLEHDIYQPENR</sequence>
<feature type="domain" description="Tryptophan synthase beta chain-like PALP" evidence="10">
    <location>
        <begin position="59"/>
        <end position="382"/>
    </location>
</feature>
<organism evidence="11">
    <name type="scientific">marine metagenome</name>
    <dbReference type="NCBI Taxonomy" id="408172"/>
    <lineage>
        <taxon>unclassified sequences</taxon>
        <taxon>metagenomes</taxon>
        <taxon>ecological metagenomes</taxon>
    </lineage>
</organism>
<evidence type="ECO:0000256" key="9">
    <source>
        <dbReference type="ARBA" id="ARBA00049047"/>
    </source>
</evidence>
<dbReference type="InterPro" id="IPR006654">
    <property type="entry name" value="Trp_synth_beta"/>
</dbReference>
<dbReference type="InterPro" id="IPR023026">
    <property type="entry name" value="Trp_synth_beta/beta-like"/>
</dbReference>
<dbReference type="InterPro" id="IPR036052">
    <property type="entry name" value="TrpB-like_PALP_sf"/>
</dbReference>
<dbReference type="InterPro" id="IPR001926">
    <property type="entry name" value="TrpB-like_PALP"/>
</dbReference>
<dbReference type="FunFam" id="3.40.50.1100:FF:000004">
    <property type="entry name" value="Tryptophan synthase beta chain"/>
    <property type="match status" value="1"/>
</dbReference>
<dbReference type="AlphaFoldDB" id="A0A381UTY0"/>
<evidence type="ECO:0000256" key="8">
    <source>
        <dbReference type="ARBA" id="ARBA00023239"/>
    </source>
</evidence>
<dbReference type="UniPathway" id="UPA00035">
    <property type="reaction ID" value="UER00044"/>
</dbReference>
<gene>
    <name evidence="11" type="ORF">METZ01_LOCUS83187</name>
</gene>
<dbReference type="CDD" id="cd06446">
    <property type="entry name" value="Trp-synth_B"/>
    <property type="match status" value="1"/>
</dbReference>
<dbReference type="Pfam" id="PF00291">
    <property type="entry name" value="PALP"/>
    <property type="match status" value="1"/>
</dbReference>
<dbReference type="GO" id="GO:0004834">
    <property type="term" value="F:tryptophan synthase activity"/>
    <property type="evidence" value="ECO:0007669"/>
    <property type="project" value="UniProtKB-EC"/>
</dbReference>
<protein>
    <recommendedName>
        <fullName evidence="3">tryptophan synthase</fullName>
        <ecNumber evidence="3">4.2.1.20</ecNumber>
    </recommendedName>
</protein>
<keyword evidence="5" id="KW-0822">Tryptophan biosynthesis</keyword>
<dbReference type="EC" id="4.2.1.20" evidence="3"/>
<dbReference type="HAMAP" id="MF_00133">
    <property type="entry name" value="Trp_synth_beta"/>
    <property type="match status" value="1"/>
</dbReference>
<dbReference type="NCBIfam" id="TIGR00263">
    <property type="entry name" value="trpB"/>
    <property type="match status" value="1"/>
</dbReference>
<comment type="catalytic activity">
    <reaction evidence="9">
        <text>(1S,2R)-1-C-(indol-3-yl)glycerol 3-phosphate + L-serine = D-glyceraldehyde 3-phosphate + L-tryptophan + H2O</text>
        <dbReference type="Rhea" id="RHEA:10532"/>
        <dbReference type="ChEBI" id="CHEBI:15377"/>
        <dbReference type="ChEBI" id="CHEBI:33384"/>
        <dbReference type="ChEBI" id="CHEBI:57912"/>
        <dbReference type="ChEBI" id="CHEBI:58866"/>
        <dbReference type="ChEBI" id="CHEBI:59776"/>
        <dbReference type="EC" id="4.2.1.20"/>
    </reaction>
</comment>
<keyword evidence="8" id="KW-0456">Lyase</keyword>
<evidence type="ECO:0000256" key="4">
    <source>
        <dbReference type="ARBA" id="ARBA00022605"/>
    </source>
</evidence>
<dbReference type="EMBL" id="UINC01006908">
    <property type="protein sequence ID" value="SVA30333.1"/>
    <property type="molecule type" value="Genomic_DNA"/>
</dbReference>
<dbReference type="PIRSF" id="PIRSF001413">
    <property type="entry name" value="Trp_syn_beta"/>
    <property type="match status" value="1"/>
</dbReference>
<keyword evidence="6" id="KW-0663">Pyridoxal phosphate</keyword>
<dbReference type="Gene3D" id="3.40.50.1100">
    <property type="match status" value="2"/>
</dbReference>
<dbReference type="PROSITE" id="PS00168">
    <property type="entry name" value="TRP_SYNTHASE_BETA"/>
    <property type="match status" value="1"/>
</dbReference>
<name>A0A381UTY0_9ZZZZ</name>
<keyword evidence="7" id="KW-0057">Aromatic amino acid biosynthesis</keyword>
<evidence type="ECO:0000256" key="7">
    <source>
        <dbReference type="ARBA" id="ARBA00023141"/>
    </source>
</evidence>
<dbReference type="PANTHER" id="PTHR48077:SF3">
    <property type="entry name" value="TRYPTOPHAN SYNTHASE"/>
    <property type="match status" value="1"/>
</dbReference>
<keyword evidence="4" id="KW-0028">Amino-acid biosynthesis</keyword>
<evidence type="ECO:0000259" key="10">
    <source>
        <dbReference type="Pfam" id="PF00291"/>
    </source>
</evidence>
<evidence type="ECO:0000313" key="11">
    <source>
        <dbReference type="EMBL" id="SVA30333.1"/>
    </source>
</evidence>
<comment type="pathway">
    <text evidence="2">Amino-acid biosynthesis; L-tryptophan biosynthesis; L-tryptophan from chorismate: step 5/5.</text>
</comment>
<dbReference type="FunFam" id="3.40.50.1100:FF:000001">
    <property type="entry name" value="Tryptophan synthase beta chain"/>
    <property type="match status" value="1"/>
</dbReference>